<evidence type="ECO:0000256" key="8">
    <source>
        <dbReference type="SAM" id="Phobius"/>
    </source>
</evidence>
<feature type="compositionally biased region" description="Polar residues" evidence="7">
    <location>
        <begin position="265"/>
        <end position="275"/>
    </location>
</feature>
<keyword evidence="6 8" id="KW-0472">Membrane</keyword>
<feature type="region of interest" description="Disordered" evidence="7">
    <location>
        <begin position="526"/>
        <end position="554"/>
    </location>
</feature>
<dbReference type="PANTHER" id="PTHR23503:SF8">
    <property type="entry name" value="FACILITATED GLUCOSE TRANSPORTER PROTEIN 1"/>
    <property type="match status" value="1"/>
</dbReference>
<protein>
    <recommendedName>
        <fullName evidence="9">Major facilitator superfamily (MFS) profile domain-containing protein</fullName>
    </recommendedName>
</protein>
<dbReference type="Pfam" id="PF00083">
    <property type="entry name" value="Sugar_tr"/>
    <property type="match status" value="2"/>
</dbReference>
<evidence type="ECO:0000256" key="3">
    <source>
        <dbReference type="ARBA" id="ARBA00022448"/>
    </source>
</evidence>
<feature type="region of interest" description="Disordered" evidence="7">
    <location>
        <begin position="265"/>
        <end position="289"/>
    </location>
</feature>
<evidence type="ECO:0000256" key="1">
    <source>
        <dbReference type="ARBA" id="ARBA00004141"/>
    </source>
</evidence>
<feature type="domain" description="Major facilitator superfamily (MFS) profile" evidence="9">
    <location>
        <begin position="15"/>
        <end position="508"/>
    </location>
</feature>
<feature type="transmembrane region" description="Helical" evidence="8">
    <location>
        <begin position="454"/>
        <end position="477"/>
    </location>
</feature>
<dbReference type="GO" id="GO:0015149">
    <property type="term" value="F:hexose transmembrane transporter activity"/>
    <property type="evidence" value="ECO:0007669"/>
    <property type="project" value="TreeGrafter"/>
</dbReference>
<dbReference type="OrthoDB" id="4540492at2759"/>
<dbReference type="PANTHER" id="PTHR23503">
    <property type="entry name" value="SOLUTE CARRIER FAMILY 2"/>
    <property type="match status" value="1"/>
</dbReference>
<comment type="subcellular location">
    <subcellularLocation>
        <location evidence="1">Membrane</location>
        <topology evidence="1">Multi-pass membrane protein</topology>
    </subcellularLocation>
</comment>
<feature type="transmembrane region" description="Helical" evidence="8">
    <location>
        <begin position="365"/>
        <end position="385"/>
    </location>
</feature>
<dbReference type="PRINTS" id="PR00171">
    <property type="entry name" value="SUGRTRNSPORT"/>
</dbReference>
<feature type="transmembrane region" description="Helical" evidence="8">
    <location>
        <begin position="121"/>
        <end position="142"/>
    </location>
</feature>
<feature type="transmembrane region" description="Helical" evidence="8">
    <location>
        <begin position="12"/>
        <end position="30"/>
    </location>
</feature>
<dbReference type="InterPro" id="IPR005828">
    <property type="entry name" value="MFS_sugar_transport-like"/>
</dbReference>
<feature type="transmembrane region" description="Helical" evidence="8">
    <location>
        <begin position="392"/>
        <end position="412"/>
    </location>
</feature>
<dbReference type="Gene3D" id="1.20.1250.20">
    <property type="entry name" value="MFS general substrate transporter like domains"/>
    <property type="match status" value="2"/>
</dbReference>
<keyword evidence="5 8" id="KW-1133">Transmembrane helix</keyword>
<dbReference type="InterPro" id="IPR003663">
    <property type="entry name" value="Sugar/inositol_transpt"/>
</dbReference>
<keyword evidence="11" id="KW-1185">Reference proteome</keyword>
<sequence length="554" mass="60732">MDSRQLRMPGYMLYCVLVATLGSFTNGWTIGSPNVPGEITHNCPNGNAHIKDPRLPDCLPMDTTLWGFAVSSFCVGALIAGFFGGSLQTKLGRKLSIRVNTIPWIIGGILMGSAVDNAQFIIGRLIAGFSCGFGSVCIPTYIGETSTIRARGAMGTCHQFLIVIGILLASVIGLPTANVPWWRLNYAIVGIPAVIQFLLSFTIVESPRWLISQNRIEEARHALARLRGKRANIEGEFYEIVEAQLGTAAASSVVHNSSAAAMTTKQNNGGITQGAQREHDEEDALHPGGLNDVDGVSPTSEEMTEHVTHQEALNIFQVFKDPLIRHITCLVLFLHFTQQWIGMNAVIFYSTIIFNEAFDQSMSQYMTIATMGVNFVATLFSVLLIDRMGRRPLLLLAEFGCTIFSMLLVIGYRFNIPALLVVSVFLYVASFAIGIGPIPWMITSELSPTYANSSMSGLATAMNWSMNFVIGLVFPLIFQRIAGYTFCIFIGVGIVAMIVTYTLLPETKNRSIETIFRNLNKSKRSHLAPQHLGTGPQIEEPKRDPVTQELEHGS</sequence>
<evidence type="ECO:0000256" key="2">
    <source>
        <dbReference type="ARBA" id="ARBA00010992"/>
    </source>
</evidence>
<feature type="transmembrane region" description="Helical" evidence="8">
    <location>
        <begin position="154"/>
        <end position="174"/>
    </location>
</feature>
<keyword evidence="4 8" id="KW-0812">Transmembrane</keyword>
<comment type="caution">
    <text evidence="10">The sequence shown here is derived from an EMBL/GenBank/DDBJ whole genome shotgun (WGS) entry which is preliminary data.</text>
</comment>
<gene>
    <name evidence="10" type="ORF">INT45_008612</name>
</gene>
<dbReference type="GO" id="GO:0016020">
    <property type="term" value="C:membrane"/>
    <property type="evidence" value="ECO:0007669"/>
    <property type="project" value="UniProtKB-SubCell"/>
</dbReference>
<evidence type="ECO:0000256" key="4">
    <source>
        <dbReference type="ARBA" id="ARBA00022692"/>
    </source>
</evidence>
<dbReference type="EMBL" id="JAEPRB010000119">
    <property type="protein sequence ID" value="KAG2221091.1"/>
    <property type="molecule type" value="Genomic_DNA"/>
</dbReference>
<feature type="transmembrane region" description="Helical" evidence="8">
    <location>
        <begin position="95"/>
        <end position="115"/>
    </location>
</feature>
<evidence type="ECO:0000313" key="11">
    <source>
        <dbReference type="Proteomes" id="UP000646827"/>
    </source>
</evidence>
<feature type="transmembrane region" description="Helical" evidence="8">
    <location>
        <begin position="418"/>
        <end position="442"/>
    </location>
</feature>
<dbReference type="PROSITE" id="PS00216">
    <property type="entry name" value="SUGAR_TRANSPORT_1"/>
    <property type="match status" value="1"/>
</dbReference>
<evidence type="ECO:0000256" key="7">
    <source>
        <dbReference type="SAM" id="MobiDB-lite"/>
    </source>
</evidence>
<feature type="transmembrane region" description="Helical" evidence="8">
    <location>
        <begin position="483"/>
        <end position="504"/>
    </location>
</feature>
<name>A0A8H7VFH4_9FUNG</name>
<feature type="transmembrane region" description="Helical" evidence="8">
    <location>
        <begin position="186"/>
        <end position="204"/>
    </location>
</feature>
<feature type="compositionally biased region" description="Basic and acidic residues" evidence="7">
    <location>
        <begin position="539"/>
        <end position="554"/>
    </location>
</feature>
<dbReference type="InterPro" id="IPR045263">
    <property type="entry name" value="GLUT"/>
</dbReference>
<evidence type="ECO:0000313" key="10">
    <source>
        <dbReference type="EMBL" id="KAG2221091.1"/>
    </source>
</evidence>
<dbReference type="InterPro" id="IPR036259">
    <property type="entry name" value="MFS_trans_sf"/>
</dbReference>
<evidence type="ECO:0000259" key="9">
    <source>
        <dbReference type="PROSITE" id="PS50850"/>
    </source>
</evidence>
<dbReference type="AlphaFoldDB" id="A0A8H7VFH4"/>
<dbReference type="InterPro" id="IPR005829">
    <property type="entry name" value="Sugar_transporter_CS"/>
</dbReference>
<dbReference type="InterPro" id="IPR020846">
    <property type="entry name" value="MFS_dom"/>
</dbReference>
<feature type="transmembrane region" description="Helical" evidence="8">
    <location>
        <begin position="65"/>
        <end position="83"/>
    </location>
</feature>
<comment type="similarity">
    <text evidence="2">Belongs to the major facilitator superfamily. Sugar transporter (TC 2.A.1.1) family.</text>
</comment>
<evidence type="ECO:0000256" key="6">
    <source>
        <dbReference type="ARBA" id="ARBA00023136"/>
    </source>
</evidence>
<feature type="transmembrane region" description="Helical" evidence="8">
    <location>
        <begin position="330"/>
        <end position="353"/>
    </location>
</feature>
<dbReference type="PROSITE" id="PS50850">
    <property type="entry name" value="MFS"/>
    <property type="match status" value="1"/>
</dbReference>
<keyword evidence="3" id="KW-0813">Transport</keyword>
<dbReference type="SUPFAM" id="SSF103473">
    <property type="entry name" value="MFS general substrate transporter"/>
    <property type="match status" value="1"/>
</dbReference>
<evidence type="ECO:0000256" key="5">
    <source>
        <dbReference type="ARBA" id="ARBA00022989"/>
    </source>
</evidence>
<proteinExistence type="inferred from homology"/>
<dbReference type="Proteomes" id="UP000646827">
    <property type="component" value="Unassembled WGS sequence"/>
</dbReference>
<accession>A0A8H7VFH4</accession>
<dbReference type="PROSITE" id="PS00217">
    <property type="entry name" value="SUGAR_TRANSPORT_2"/>
    <property type="match status" value="1"/>
</dbReference>
<reference evidence="10 11" key="1">
    <citation type="submission" date="2020-12" db="EMBL/GenBank/DDBJ databases">
        <title>Metabolic potential, ecology and presence of endohyphal bacteria is reflected in genomic diversity of Mucoromycotina.</title>
        <authorList>
            <person name="Muszewska A."/>
            <person name="Okrasinska A."/>
            <person name="Steczkiewicz K."/>
            <person name="Drgas O."/>
            <person name="Orlowska M."/>
            <person name="Perlinska-Lenart U."/>
            <person name="Aleksandrzak-Piekarczyk T."/>
            <person name="Szatraj K."/>
            <person name="Zielenkiewicz U."/>
            <person name="Pilsyk S."/>
            <person name="Malc E."/>
            <person name="Mieczkowski P."/>
            <person name="Kruszewska J.S."/>
            <person name="Biernat P."/>
            <person name="Pawlowska J."/>
        </authorList>
    </citation>
    <scope>NUCLEOTIDE SEQUENCE [LARGE SCALE GENOMIC DNA]</scope>
    <source>
        <strain evidence="10 11">CBS 142.35</strain>
    </source>
</reference>
<organism evidence="10 11">
    <name type="scientific">Circinella minor</name>
    <dbReference type="NCBI Taxonomy" id="1195481"/>
    <lineage>
        <taxon>Eukaryota</taxon>
        <taxon>Fungi</taxon>
        <taxon>Fungi incertae sedis</taxon>
        <taxon>Mucoromycota</taxon>
        <taxon>Mucoromycotina</taxon>
        <taxon>Mucoromycetes</taxon>
        <taxon>Mucorales</taxon>
        <taxon>Lichtheimiaceae</taxon>
        <taxon>Circinella</taxon>
    </lineage>
</organism>